<name>A0ABW0SK16_9GAMM</name>
<comment type="caution">
    <text evidence="6">The sequence shown here is derived from an EMBL/GenBank/DDBJ whole genome shotgun (WGS) entry which is preliminary data.</text>
</comment>
<gene>
    <name evidence="6" type="ORF">ACFPN1_02940</name>
</gene>
<reference evidence="7" key="1">
    <citation type="journal article" date="2019" name="Int. J. Syst. Evol. Microbiol.">
        <title>The Global Catalogue of Microorganisms (GCM) 10K type strain sequencing project: providing services to taxonomists for standard genome sequencing and annotation.</title>
        <authorList>
            <consortium name="The Broad Institute Genomics Platform"/>
            <consortium name="The Broad Institute Genome Sequencing Center for Infectious Disease"/>
            <person name="Wu L."/>
            <person name="Ma J."/>
        </authorList>
    </citation>
    <scope>NUCLEOTIDE SEQUENCE [LARGE SCALE GENOMIC DNA]</scope>
    <source>
        <strain evidence="7">KACC 11407</strain>
    </source>
</reference>
<comment type="similarity">
    <text evidence="1">Belongs to the LysR transcriptional regulatory family.</text>
</comment>
<accession>A0ABW0SK16</accession>
<dbReference type="Proteomes" id="UP001596036">
    <property type="component" value="Unassembled WGS sequence"/>
</dbReference>
<dbReference type="SUPFAM" id="SSF53850">
    <property type="entry name" value="Periplasmic binding protein-like II"/>
    <property type="match status" value="1"/>
</dbReference>
<dbReference type="PROSITE" id="PS50931">
    <property type="entry name" value="HTH_LYSR"/>
    <property type="match status" value="1"/>
</dbReference>
<dbReference type="PANTHER" id="PTHR30537:SF5">
    <property type="entry name" value="HTH-TYPE TRANSCRIPTIONAL ACTIVATOR TTDR-RELATED"/>
    <property type="match status" value="1"/>
</dbReference>
<keyword evidence="7" id="KW-1185">Reference proteome</keyword>
<proteinExistence type="inferred from homology"/>
<dbReference type="Gene3D" id="1.10.10.10">
    <property type="entry name" value="Winged helix-like DNA-binding domain superfamily/Winged helix DNA-binding domain"/>
    <property type="match status" value="1"/>
</dbReference>
<dbReference type="InterPro" id="IPR036390">
    <property type="entry name" value="WH_DNA-bd_sf"/>
</dbReference>
<dbReference type="Gene3D" id="3.40.190.290">
    <property type="match status" value="1"/>
</dbReference>
<dbReference type="PANTHER" id="PTHR30537">
    <property type="entry name" value="HTH-TYPE TRANSCRIPTIONAL REGULATOR"/>
    <property type="match status" value="1"/>
</dbReference>
<evidence type="ECO:0000256" key="3">
    <source>
        <dbReference type="ARBA" id="ARBA00023125"/>
    </source>
</evidence>
<feature type="domain" description="HTH lysR-type" evidence="5">
    <location>
        <begin position="1"/>
        <end position="53"/>
    </location>
</feature>
<keyword evidence="2" id="KW-0805">Transcription regulation</keyword>
<dbReference type="SUPFAM" id="SSF46785">
    <property type="entry name" value="Winged helix' DNA-binding domain"/>
    <property type="match status" value="1"/>
</dbReference>
<dbReference type="EMBL" id="JBHSNM010000001">
    <property type="protein sequence ID" value="MFC5569021.1"/>
    <property type="molecule type" value="Genomic_DNA"/>
</dbReference>
<dbReference type="InterPro" id="IPR036388">
    <property type="entry name" value="WH-like_DNA-bd_sf"/>
</dbReference>
<organism evidence="6 7">
    <name type="scientific">Lysobacter yangpyeongensis</name>
    <dbReference type="NCBI Taxonomy" id="346182"/>
    <lineage>
        <taxon>Bacteria</taxon>
        <taxon>Pseudomonadati</taxon>
        <taxon>Pseudomonadota</taxon>
        <taxon>Gammaproteobacteria</taxon>
        <taxon>Lysobacterales</taxon>
        <taxon>Lysobacteraceae</taxon>
        <taxon>Lysobacter</taxon>
    </lineage>
</organism>
<dbReference type="InterPro" id="IPR005119">
    <property type="entry name" value="LysR_subst-bd"/>
</dbReference>
<evidence type="ECO:0000256" key="1">
    <source>
        <dbReference type="ARBA" id="ARBA00009437"/>
    </source>
</evidence>
<sequence length="299" mass="32487">MSAFVAVVNSASFTGAARKLGTSKSVISRRISEIERHLGARLIDRSAARVTPTEIGSVYYARCVQILESIEAANDFVAGFNGDIRGTLRVSVPRYFCECVAAPALTEFAGKYPDLRVEIDVEERDADLRDTGFDIAVRIGQLPDSSMISRAIGSTGTWLCASPGYLQHHGVPETPDELEQHACLMHSGGELLSGWVLRCGGKTRLYRVRERLRSACYLQLLDAVVAGLGIALLPGYLIADAVATDQVRVVMQACAPPHRPISVVYPPGRRKSPKVQALADFLAERIPRPSAWELQSPGL</sequence>
<evidence type="ECO:0000259" key="5">
    <source>
        <dbReference type="PROSITE" id="PS50931"/>
    </source>
</evidence>
<evidence type="ECO:0000313" key="7">
    <source>
        <dbReference type="Proteomes" id="UP001596036"/>
    </source>
</evidence>
<dbReference type="CDD" id="cd08422">
    <property type="entry name" value="PBP2_CrgA_like"/>
    <property type="match status" value="1"/>
</dbReference>
<dbReference type="Pfam" id="PF00126">
    <property type="entry name" value="HTH_1"/>
    <property type="match status" value="1"/>
</dbReference>
<evidence type="ECO:0000313" key="6">
    <source>
        <dbReference type="EMBL" id="MFC5569021.1"/>
    </source>
</evidence>
<dbReference type="RefSeq" id="WP_386752845.1">
    <property type="nucleotide sequence ID" value="NZ_JBHSNM010000001.1"/>
</dbReference>
<dbReference type="Pfam" id="PF03466">
    <property type="entry name" value="LysR_substrate"/>
    <property type="match status" value="1"/>
</dbReference>
<keyword evidence="3" id="KW-0238">DNA-binding</keyword>
<evidence type="ECO:0000256" key="4">
    <source>
        <dbReference type="ARBA" id="ARBA00023163"/>
    </source>
</evidence>
<dbReference type="InterPro" id="IPR058163">
    <property type="entry name" value="LysR-type_TF_proteobact-type"/>
</dbReference>
<evidence type="ECO:0000256" key="2">
    <source>
        <dbReference type="ARBA" id="ARBA00023015"/>
    </source>
</evidence>
<protein>
    <submittedName>
        <fullName evidence="6">LysR family transcriptional regulator</fullName>
    </submittedName>
</protein>
<dbReference type="InterPro" id="IPR000847">
    <property type="entry name" value="LysR_HTH_N"/>
</dbReference>
<keyword evidence="4" id="KW-0804">Transcription</keyword>